<proteinExistence type="predicted"/>
<evidence type="ECO:0000313" key="1">
    <source>
        <dbReference type="EMBL" id="MDT1062029.1"/>
    </source>
</evidence>
<protein>
    <recommendedName>
        <fullName evidence="3">3-deoxy-manno-octulosonate cytidylyltransferase</fullName>
    </recommendedName>
</protein>
<dbReference type="Proteomes" id="UP001251085">
    <property type="component" value="Unassembled WGS sequence"/>
</dbReference>
<keyword evidence="2" id="KW-1185">Reference proteome</keyword>
<evidence type="ECO:0000313" key="2">
    <source>
        <dbReference type="Proteomes" id="UP001251085"/>
    </source>
</evidence>
<reference evidence="2" key="1">
    <citation type="submission" date="2023-07" db="EMBL/GenBank/DDBJ databases">
        <title>Characterization of two Paracoccaceae strains isolated from Phycosphere and proposal of Xinfangfangia lacusdiani sp. nov.</title>
        <authorList>
            <person name="Deng Y."/>
            <person name="Zhang Y.Q."/>
        </authorList>
    </citation>
    <scope>NUCLEOTIDE SEQUENCE [LARGE SCALE GENOMIC DNA]</scope>
    <source>
        <strain evidence="2">CPCC 101403</strain>
    </source>
</reference>
<sequence>MTDAFFSTTATVKVDPAASEWKAFFQAYSNVVLVANSAETDIASLLRDFPQDTLFIFFNKVYKVLDVPFPRPAILACRSGMMGANIVHRREVPEVLKFFDRDTFLGVVNIKVGPDENLSPPEAFGDVPVKHLDLSGVLLPFYPQDKAPTTGFGLCVWLRQIDVTPKIHLAGFSSKRSEKWKVFDVHDWTFEQVVLRLLFRHGEVDLVGGHQANPYAALQQHFPRFTQSEIALTAGEVLSERLQNLSSVVDRLMSVTKVLRFFDNTFRKVRPKTRKQKFLQKRNGRPE</sequence>
<evidence type="ECO:0008006" key="3">
    <source>
        <dbReference type="Google" id="ProtNLM"/>
    </source>
</evidence>
<dbReference type="EMBL" id="JAVRQI010000006">
    <property type="protein sequence ID" value="MDT1062029.1"/>
    <property type="molecule type" value="Genomic_DNA"/>
</dbReference>
<gene>
    <name evidence="1" type="ORF">RM190_09190</name>
</gene>
<organism evidence="1 2">
    <name type="scientific">Paracoccus broussonetiae</name>
    <dbReference type="NCBI Taxonomy" id="3075834"/>
    <lineage>
        <taxon>Bacteria</taxon>
        <taxon>Pseudomonadati</taxon>
        <taxon>Pseudomonadota</taxon>
        <taxon>Alphaproteobacteria</taxon>
        <taxon>Rhodobacterales</taxon>
        <taxon>Paracoccaceae</taxon>
        <taxon>Paracoccus</taxon>
    </lineage>
</organism>
<comment type="caution">
    <text evidence="1">The sequence shown here is derived from an EMBL/GenBank/DDBJ whole genome shotgun (WGS) entry which is preliminary data.</text>
</comment>
<dbReference type="RefSeq" id="WP_311759127.1">
    <property type="nucleotide sequence ID" value="NZ_JAVRQI010000006.1"/>
</dbReference>
<accession>A0ABU3ECR3</accession>
<name>A0ABU3ECR3_9RHOB</name>